<feature type="domain" description="Retrotransposon gag" evidence="1">
    <location>
        <begin position="222"/>
        <end position="280"/>
    </location>
</feature>
<evidence type="ECO:0000313" key="3">
    <source>
        <dbReference type="Proteomes" id="UP001151760"/>
    </source>
</evidence>
<dbReference type="Proteomes" id="UP001151760">
    <property type="component" value="Unassembled WGS sequence"/>
</dbReference>
<organism evidence="2 3">
    <name type="scientific">Tanacetum coccineum</name>
    <dbReference type="NCBI Taxonomy" id="301880"/>
    <lineage>
        <taxon>Eukaryota</taxon>
        <taxon>Viridiplantae</taxon>
        <taxon>Streptophyta</taxon>
        <taxon>Embryophyta</taxon>
        <taxon>Tracheophyta</taxon>
        <taxon>Spermatophyta</taxon>
        <taxon>Magnoliopsida</taxon>
        <taxon>eudicotyledons</taxon>
        <taxon>Gunneridae</taxon>
        <taxon>Pentapetalae</taxon>
        <taxon>asterids</taxon>
        <taxon>campanulids</taxon>
        <taxon>Asterales</taxon>
        <taxon>Asteraceae</taxon>
        <taxon>Asteroideae</taxon>
        <taxon>Anthemideae</taxon>
        <taxon>Anthemidinae</taxon>
        <taxon>Tanacetum</taxon>
    </lineage>
</organism>
<keyword evidence="2" id="KW-0695">RNA-directed DNA polymerase</keyword>
<keyword evidence="2" id="KW-0548">Nucleotidyltransferase</keyword>
<proteinExistence type="predicted"/>
<name>A0ABQ5EXU3_9ASTR</name>
<dbReference type="GO" id="GO:0003964">
    <property type="term" value="F:RNA-directed DNA polymerase activity"/>
    <property type="evidence" value="ECO:0007669"/>
    <property type="project" value="UniProtKB-KW"/>
</dbReference>
<gene>
    <name evidence="2" type="ORF">Tco_0990910</name>
</gene>
<keyword evidence="2" id="KW-0808">Transferase</keyword>
<reference evidence="2" key="2">
    <citation type="submission" date="2022-01" db="EMBL/GenBank/DDBJ databases">
        <authorList>
            <person name="Yamashiro T."/>
            <person name="Shiraishi A."/>
            <person name="Satake H."/>
            <person name="Nakayama K."/>
        </authorList>
    </citation>
    <scope>NUCLEOTIDE SEQUENCE</scope>
</reference>
<dbReference type="InterPro" id="IPR005162">
    <property type="entry name" value="Retrotrans_gag_dom"/>
</dbReference>
<reference evidence="2" key="1">
    <citation type="journal article" date="2022" name="Int. J. Mol. Sci.">
        <title>Draft Genome of Tanacetum Coccineum: Genomic Comparison of Closely Related Tanacetum-Family Plants.</title>
        <authorList>
            <person name="Yamashiro T."/>
            <person name="Shiraishi A."/>
            <person name="Nakayama K."/>
            <person name="Satake H."/>
        </authorList>
    </citation>
    <scope>NUCLEOTIDE SEQUENCE</scope>
</reference>
<dbReference type="Pfam" id="PF03732">
    <property type="entry name" value="Retrotrans_gag"/>
    <property type="match status" value="1"/>
</dbReference>
<sequence length="282" mass="31749">MLFPLNFPYYNPTSPDNFPASPGNISRDSSDDLTKYLLASLAISPFYNDPYMKVKQAYDAIPPPQAIISLPSVLPLFLVLSLPPMFDSQDLFPPEEISPPKNTETPVKSHLHLYQVRMPPKRMSTSEAPTMTQAAIRKLVADSVAVALEAQAATMASTSYPNRNTGPSRTPIAKIGNYKEFICCQPFYFNSTEGAVGLIRWFEQTELVFSQSKCAEENKVTFATGTLTDDALSWWNTYAQPIRVDQANQITWTELKRLLKNKYCPQTEVIKMEEELYNLTVK</sequence>
<dbReference type="EMBL" id="BQNB010016793">
    <property type="protein sequence ID" value="GJT55856.1"/>
    <property type="molecule type" value="Genomic_DNA"/>
</dbReference>
<protein>
    <submittedName>
        <fullName evidence="2">Reverse transcriptase domain-containing protein</fullName>
    </submittedName>
</protein>
<accession>A0ABQ5EXU3</accession>
<evidence type="ECO:0000259" key="1">
    <source>
        <dbReference type="Pfam" id="PF03732"/>
    </source>
</evidence>
<evidence type="ECO:0000313" key="2">
    <source>
        <dbReference type="EMBL" id="GJT55856.1"/>
    </source>
</evidence>
<comment type="caution">
    <text evidence="2">The sequence shown here is derived from an EMBL/GenBank/DDBJ whole genome shotgun (WGS) entry which is preliminary data.</text>
</comment>
<keyword evidence="3" id="KW-1185">Reference proteome</keyword>